<dbReference type="SUPFAM" id="SSF56112">
    <property type="entry name" value="Protein kinase-like (PK-like)"/>
    <property type="match status" value="1"/>
</dbReference>
<evidence type="ECO:0000313" key="1">
    <source>
        <dbReference type="EMBL" id="KAF1973624.1"/>
    </source>
</evidence>
<dbReference type="PANTHER" id="PTHR21310:SF51">
    <property type="entry name" value="AMINOGLYCOSIDE PHOSPHOTRANSFERASE DOMAIN-CONTAINING PROTEIN"/>
    <property type="match status" value="1"/>
</dbReference>
<dbReference type="EMBL" id="ML976679">
    <property type="protein sequence ID" value="KAF1973624.1"/>
    <property type="molecule type" value="Genomic_DNA"/>
</dbReference>
<evidence type="ECO:0000313" key="2">
    <source>
        <dbReference type="Proteomes" id="UP000800036"/>
    </source>
</evidence>
<organism evidence="1 2">
    <name type="scientific">Bimuria novae-zelandiae CBS 107.79</name>
    <dbReference type="NCBI Taxonomy" id="1447943"/>
    <lineage>
        <taxon>Eukaryota</taxon>
        <taxon>Fungi</taxon>
        <taxon>Dikarya</taxon>
        <taxon>Ascomycota</taxon>
        <taxon>Pezizomycotina</taxon>
        <taxon>Dothideomycetes</taxon>
        <taxon>Pleosporomycetidae</taxon>
        <taxon>Pleosporales</taxon>
        <taxon>Massarineae</taxon>
        <taxon>Didymosphaeriaceae</taxon>
        <taxon>Bimuria</taxon>
    </lineage>
</organism>
<accession>A0A6A5V919</accession>
<reference evidence="1" key="1">
    <citation type="journal article" date="2020" name="Stud. Mycol.">
        <title>101 Dothideomycetes genomes: a test case for predicting lifestyles and emergence of pathogens.</title>
        <authorList>
            <person name="Haridas S."/>
            <person name="Albert R."/>
            <person name="Binder M."/>
            <person name="Bloem J."/>
            <person name="Labutti K."/>
            <person name="Salamov A."/>
            <person name="Andreopoulos B."/>
            <person name="Baker S."/>
            <person name="Barry K."/>
            <person name="Bills G."/>
            <person name="Bluhm B."/>
            <person name="Cannon C."/>
            <person name="Castanera R."/>
            <person name="Culley D."/>
            <person name="Daum C."/>
            <person name="Ezra D."/>
            <person name="Gonzalez J."/>
            <person name="Henrissat B."/>
            <person name="Kuo A."/>
            <person name="Liang C."/>
            <person name="Lipzen A."/>
            <person name="Lutzoni F."/>
            <person name="Magnuson J."/>
            <person name="Mondo S."/>
            <person name="Nolan M."/>
            <person name="Ohm R."/>
            <person name="Pangilinan J."/>
            <person name="Park H.-J."/>
            <person name="Ramirez L."/>
            <person name="Alfaro M."/>
            <person name="Sun H."/>
            <person name="Tritt A."/>
            <person name="Yoshinaga Y."/>
            <person name="Zwiers L.-H."/>
            <person name="Turgeon B."/>
            <person name="Goodwin S."/>
            <person name="Spatafora J."/>
            <person name="Crous P."/>
            <person name="Grigoriev I."/>
        </authorList>
    </citation>
    <scope>NUCLEOTIDE SEQUENCE</scope>
    <source>
        <strain evidence="1">CBS 107.79</strain>
    </source>
</reference>
<protein>
    <submittedName>
        <fullName evidence="1">Uncharacterized protein</fullName>
    </submittedName>
</protein>
<name>A0A6A5V919_9PLEO</name>
<dbReference type="OrthoDB" id="10003767at2759"/>
<dbReference type="PANTHER" id="PTHR21310">
    <property type="entry name" value="AMINOGLYCOSIDE PHOSPHOTRANSFERASE-RELATED-RELATED"/>
    <property type="match status" value="1"/>
</dbReference>
<proteinExistence type="predicted"/>
<keyword evidence="2" id="KW-1185">Reference proteome</keyword>
<dbReference type="Proteomes" id="UP000800036">
    <property type="component" value="Unassembled WGS sequence"/>
</dbReference>
<dbReference type="Gene3D" id="3.90.1200.10">
    <property type="match status" value="1"/>
</dbReference>
<dbReference type="AlphaFoldDB" id="A0A6A5V919"/>
<dbReference type="InterPro" id="IPR011009">
    <property type="entry name" value="Kinase-like_dom_sf"/>
</dbReference>
<sequence>MEAIFHNVPLGGLIPWANTDAARPHKQTQTDAVAAAAFHTTETSSESQVNDVREHLSAMSKHYPASSSAESYMPERQDIHRIMDIPDSAYKQLLLEAVDHDNKFTVDDCINLRHTGGSYNHVAILELNKIWYAIKVPLQGTPELWKEADALELRSEVFMMKYLRKHTSIPIMEVFKFETTLDNSIGAPYMIQAGAKGIPAQQCFLALDDDYEIDRVANEHPSAALEKRRRTFLRDLASKMAELRKFEFNKSGMFYFEDDSDMEDAKPPTVGPYFELLFSTEARPAYSSTREFLGEKIQQWTADQEKHIEDKYPEDSPTKLQKIMQLKGAVAFLDCALLEFPGLPHPEEEDEETFVLNHPDLDFQNILVHPKSGLILSIIDWQGIRAVPRPIGYSSLPLFLRKDWEPNYDLDIQLPPWILDKYRDMYTDFMKEALGPDNDDAAYTRHSYWHWYAYEQIAAGDSSISDFIDRIMTEIPFLSRLDRDDFLARLGSGDWDSAQEMLLLEFQKLCNPHKYNN</sequence>
<gene>
    <name evidence="1" type="ORF">BU23DRAFT_598779</name>
</gene>
<dbReference type="InterPro" id="IPR051678">
    <property type="entry name" value="AGP_Transferase"/>
</dbReference>